<dbReference type="EC" id="5.2.1.8" evidence="3 10"/>
<dbReference type="Proteomes" id="UP000011820">
    <property type="component" value="Chromosome"/>
</dbReference>
<dbReference type="InterPro" id="IPR001179">
    <property type="entry name" value="PPIase_FKBP_dom"/>
</dbReference>
<keyword evidence="16" id="KW-1185">Reference proteome</keyword>
<feature type="domain" description="PPIase FKBP-type" evidence="12">
    <location>
        <begin position="165"/>
        <end position="239"/>
    </location>
</feature>
<evidence type="ECO:0000313" key="15">
    <source>
        <dbReference type="EMBL" id="AGH17131.1"/>
    </source>
</evidence>
<evidence type="ECO:0000256" key="5">
    <source>
        <dbReference type="ARBA" id="ARBA00023110"/>
    </source>
</evidence>
<dbReference type="SUPFAM" id="SSF102735">
    <property type="entry name" value="Trigger factor ribosome-binding domain"/>
    <property type="match status" value="1"/>
</dbReference>
<evidence type="ECO:0000256" key="6">
    <source>
        <dbReference type="ARBA" id="ARBA00023186"/>
    </source>
</evidence>
<comment type="domain">
    <text evidence="10">Consists of 3 domains; the N-terminus binds the ribosome, the middle domain has PPIase activity, while the C-terminus has intrinsic chaperone activity on its own.</text>
</comment>
<comment type="similarity">
    <text evidence="2 10">Belongs to the FKBP-type PPIase family. Tig subfamily.</text>
</comment>
<dbReference type="SUPFAM" id="SSF109998">
    <property type="entry name" value="Triger factor/SurA peptide-binding domain-like"/>
    <property type="match status" value="1"/>
</dbReference>
<keyword evidence="7 10" id="KW-0413">Isomerase</keyword>
<dbReference type="InterPro" id="IPR037041">
    <property type="entry name" value="Trigger_fac_C_sf"/>
</dbReference>
<dbReference type="InterPro" id="IPR027304">
    <property type="entry name" value="Trigger_fact/SurA_dom_sf"/>
</dbReference>
<keyword evidence="10" id="KW-0131">Cell cycle</keyword>
<accession>A0ABN4B175</accession>
<dbReference type="EMBL" id="CP004005">
    <property type="protein sequence ID" value="AGH17131.1"/>
    <property type="molecule type" value="Genomic_DNA"/>
</dbReference>
<gene>
    <name evidence="10" type="primary">tig</name>
    <name evidence="15" type="ORF">WSI_03805</name>
</gene>
<comment type="subcellular location">
    <subcellularLocation>
        <location evidence="10">Cytoplasm</location>
    </subcellularLocation>
    <text evidence="10">About half TF is bound to the ribosome near the polypeptide exit tunnel while the other half is free in the cytoplasm.</text>
</comment>
<evidence type="ECO:0000256" key="2">
    <source>
        <dbReference type="ARBA" id="ARBA00005464"/>
    </source>
</evidence>
<dbReference type="NCBIfam" id="TIGR00115">
    <property type="entry name" value="tig"/>
    <property type="match status" value="1"/>
</dbReference>
<evidence type="ECO:0000259" key="14">
    <source>
        <dbReference type="Pfam" id="PF05698"/>
    </source>
</evidence>
<evidence type="ECO:0000313" key="16">
    <source>
        <dbReference type="Proteomes" id="UP000011820"/>
    </source>
</evidence>
<comment type="catalytic activity">
    <reaction evidence="1 10">
        <text>[protein]-peptidylproline (omega=180) = [protein]-peptidylproline (omega=0)</text>
        <dbReference type="Rhea" id="RHEA:16237"/>
        <dbReference type="Rhea" id="RHEA-COMP:10747"/>
        <dbReference type="Rhea" id="RHEA-COMP:10748"/>
        <dbReference type="ChEBI" id="CHEBI:83833"/>
        <dbReference type="ChEBI" id="CHEBI:83834"/>
        <dbReference type="EC" id="5.2.1.8"/>
    </reaction>
</comment>
<organism evidence="15 16">
    <name type="scientific">Candidatus Liberibacter asiaticus str. gxpsy</name>
    <dbReference type="NCBI Taxonomy" id="1174529"/>
    <lineage>
        <taxon>Bacteria</taxon>
        <taxon>Pseudomonadati</taxon>
        <taxon>Pseudomonadota</taxon>
        <taxon>Alphaproteobacteria</taxon>
        <taxon>Hyphomicrobiales</taxon>
        <taxon>Rhizobiaceae</taxon>
        <taxon>Liberibacter</taxon>
    </lineage>
</organism>
<dbReference type="Pfam" id="PF05698">
    <property type="entry name" value="Trigger_C"/>
    <property type="match status" value="1"/>
</dbReference>
<dbReference type="HAMAP" id="MF_00303">
    <property type="entry name" value="Trigger_factor_Tig"/>
    <property type="match status" value="1"/>
</dbReference>
<evidence type="ECO:0000259" key="13">
    <source>
        <dbReference type="Pfam" id="PF05697"/>
    </source>
</evidence>
<comment type="function">
    <text evidence="8 10">Involved in protein export. Acts as a chaperone by maintaining the newly synthesized protein in an open conformation. Functions as a peptidyl-prolyl cis-trans isomerase.</text>
</comment>
<reference evidence="15 16" key="1">
    <citation type="journal article" date="2013" name="Genome Announc.">
        <title>Complete Genome Sequence of a Chinese Strain of 'Candidatus Liberibacter asiaticus'.</title>
        <authorList>
            <person name="Lin H."/>
            <person name="Han C.S."/>
            <person name="Liu B."/>
            <person name="Lou B."/>
            <person name="Bai X."/>
            <person name="Deng C."/>
            <person name="Civerolo E.L."/>
            <person name="Gupta G."/>
        </authorList>
    </citation>
    <scope>NUCLEOTIDE SEQUENCE [LARGE SCALE GENOMIC DNA]</scope>
    <source>
        <strain evidence="16">gxpsy</strain>
    </source>
</reference>
<dbReference type="InterPro" id="IPR036611">
    <property type="entry name" value="Trigger_fac_ribosome-bd_sf"/>
</dbReference>
<dbReference type="PIRSF" id="PIRSF003095">
    <property type="entry name" value="Trigger_factor"/>
    <property type="match status" value="1"/>
</dbReference>
<dbReference type="InterPro" id="IPR008880">
    <property type="entry name" value="Trigger_fac_C"/>
</dbReference>
<proteinExistence type="inferred from homology"/>
<evidence type="ECO:0000256" key="8">
    <source>
        <dbReference type="ARBA" id="ARBA00024849"/>
    </source>
</evidence>
<dbReference type="RefSeq" id="WP_015452726.1">
    <property type="nucleotide sequence ID" value="NC_020549.1"/>
</dbReference>
<evidence type="ECO:0000256" key="1">
    <source>
        <dbReference type="ARBA" id="ARBA00000971"/>
    </source>
</evidence>
<dbReference type="InterPro" id="IPR046357">
    <property type="entry name" value="PPIase_dom_sf"/>
</dbReference>
<dbReference type="InterPro" id="IPR008881">
    <property type="entry name" value="Trigger_fac_ribosome-bd_bac"/>
</dbReference>
<feature type="domain" description="Trigger factor C-terminal" evidence="14">
    <location>
        <begin position="279"/>
        <end position="426"/>
    </location>
</feature>
<keyword evidence="5 10" id="KW-0697">Rotamase</keyword>
<evidence type="ECO:0000256" key="9">
    <source>
        <dbReference type="ARBA" id="ARBA00029986"/>
    </source>
</evidence>
<keyword evidence="10" id="KW-0963">Cytoplasm</keyword>
<evidence type="ECO:0000259" key="12">
    <source>
        <dbReference type="Pfam" id="PF00254"/>
    </source>
</evidence>
<dbReference type="PANTHER" id="PTHR30560">
    <property type="entry name" value="TRIGGER FACTOR CHAPERONE AND PEPTIDYL-PROLYL CIS/TRANS ISOMERASE"/>
    <property type="match status" value="1"/>
</dbReference>
<name>A0ABN4B175_LIBAS</name>
<protein>
    <recommendedName>
        <fullName evidence="4 10">Trigger factor</fullName>
        <shortName evidence="10">TF</shortName>
        <ecNumber evidence="3 10">5.2.1.8</ecNumber>
    </recommendedName>
    <alternativeName>
        <fullName evidence="9 10">PPIase</fullName>
    </alternativeName>
</protein>
<dbReference type="SUPFAM" id="SSF54534">
    <property type="entry name" value="FKBP-like"/>
    <property type="match status" value="1"/>
</dbReference>
<feature type="compositionally biased region" description="Polar residues" evidence="11">
    <location>
        <begin position="460"/>
        <end position="473"/>
    </location>
</feature>
<sequence length="473" mass="53893">MQVIEKFSEGLKRELDVIIPSNRLTDSFNERIEDIRSKANIKGFRPGKVPLSHIKSLYGKSILSETIDEIIKEIVPEILSKRDERAAMRPSITINEGESDITSGLIEGTVDLKLRLSYDILPQIEISSFDDLQVTQDICEVDEKEIDRQMAEIAKNNVAFEVKETESEIGDKVTVDYTVSVDNVILEDQSKKNVQFIVGSADLFSETTEILVGLKTGDQKEIERFFPEDHSIKDLAGKKVRLNFSIKEVFSPLPVVVNNDLAVRLGFESESAMRGLCSQKIKQHSEFLVRQKVKRQILDYISNKYTFDVPESLVENEYNGILQKVRFEMSSANQKSQNVDSIDEEDLQYYHMLAKRRVLTGIVLGTIGEKNNIEVTEEEMQSALYQQLGRFPGHEKKMLDHFQKYPNALAELRAPIFEDKVIDHILKSVQIVDRKVTFDQLFDNSSESSPEKLLDKSSKVETFQSEEAPSEIS</sequence>
<keyword evidence="10" id="KW-0132">Cell division</keyword>
<feature type="compositionally biased region" description="Basic and acidic residues" evidence="11">
    <location>
        <begin position="449"/>
        <end position="459"/>
    </location>
</feature>
<evidence type="ECO:0000256" key="11">
    <source>
        <dbReference type="SAM" id="MobiDB-lite"/>
    </source>
</evidence>
<dbReference type="Pfam" id="PF05697">
    <property type="entry name" value="Trigger_N"/>
    <property type="match status" value="1"/>
</dbReference>
<dbReference type="Gene3D" id="1.10.3120.10">
    <property type="entry name" value="Trigger factor, C-terminal domain"/>
    <property type="match status" value="1"/>
</dbReference>
<evidence type="ECO:0000256" key="4">
    <source>
        <dbReference type="ARBA" id="ARBA00016902"/>
    </source>
</evidence>
<evidence type="ECO:0000256" key="10">
    <source>
        <dbReference type="HAMAP-Rule" id="MF_00303"/>
    </source>
</evidence>
<dbReference type="PANTHER" id="PTHR30560:SF3">
    <property type="entry name" value="TRIGGER FACTOR-LIKE PROTEIN TIG, CHLOROPLASTIC"/>
    <property type="match status" value="1"/>
</dbReference>
<dbReference type="Pfam" id="PF00254">
    <property type="entry name" value="FKBP_C"/>
    <property type="match status" value="1"/>
</dbReference>
<dbReference type="InterPro" id="IPR005215">
    <property type="entry name" value="Trig_fac"/>
</dbReference>
<evidence type="ECO:0000256" key="7">
    <source>
        <dbReference type="ARBA" id="ARBA00023235"/>
    </source>
</evidence>
<dbReference type="Gene3D" id="3.30.70.1050">
    <property type="entry name" value="Trigger factor ribosome-binding domain"/>
    <property type="match status" value="1"/>
</dbReference>
<keyword evidence="6 10" id="KW-0143">Chaperone</keyword>
<feature type="domain" description="Trigger factor ribosome-binding bacterial" evidence="13">
    <location>
        <begin position="1"/>
        <end position="152"/>
    </location>
</feature>
<dbReference type="Gene3D" id="3.10.50.40">
    <property type="match status" value="1"/>
</dbReference>
<evidence type="ECO:0000256" key="3">
    <source>
        <dbReference type="ARBA" id="ARBA00013194"/>
    </source>
</evidence>
<feature type="region of interest" description="Disordered" evidence="11">
    <location>
        <begin position="444"/>
        <end position="473"/>
    </location>
</feature>